<feature type="region of interest" description="Disordered" evidence="1">
    <location>
        <begin position="1"/>
        <end position="23"/>
    </location>
</feature>
<gene>
    <name evidence="2" type="ORF">H9L22_07165</name>
</gene>
<dbReference type="Gene3D" id="1.25.40.10">
    <property type="entry name" value="Tetratricopeptide repeat domain"/>
    <property type="match status" value="1"/>
</dbReference>
<evidence type="ECO:0000256" key="1">
    <source>
        <dbReference type="SAM" id="MobiDB-lite"/>
    </source>
</evidence>
<dbReference type="RefSeq" id="WP_187722172.1">
    <property type="nucleotide sequence ID" value="NZ_BAABBL010000003.1"/>
</dbReference>
<dbReference type="KEGG" id="tdf:H9L22_07165"/>
<organism evidence="2 3">
    <name type="scientific">Tessaracoccus defluvii</name>
    <dbReference type="NCBI Taxonomy" id="1285901"/>
    <lineage>
        <taxon>Bacteria</taxon>
        <taxon>Bacillati</taxon>
        <taxon>Actinomycetota</taxon>
        <taxon>Actinomycetes</taxon>
        <taxon>Propionibacteriales</taxon>
        <taxon>Propionibacteriaceae</taxon>
        <taxon>Tessaracoccus</taxon>
    </lineage>
</organism>
<feature type="region of interest" description="Disordered" evidence="1">
    <location>
        <begin position="236"/>
        <end position="359"/>
    </location>
</feature>
<dbReference type="InterPro" id="IPR011990">
    <property type="entry name" value="TPR-like_helical_dom_sf"/>
</dbReference>
<dbReference type="EMBL" id="CP060789">
    <property type="protein sequence ID" value="QNP57074.1"/>
    <property type="molecule type" value="Genomic_DNA"/>
</dbReference>
<feature type="compositionally biased region" description="Acidic residues" evidence="1">
    <location>
        <begin position="238"/>
        <end position="359"/>
    </location>
</feature>
<protein>
    <recommendedName>
        <fullName evidence="4">Tetratricopeptide repeat protein</fullName>
    </recommendedName>
</protein>
<proteinExistence type="predicted"/>
<dbReference type="Proteomes" id="UP000516117">
    <property type="component" value="Chromosome"/>
</dbReference>
<sequence length="359" mass="38932">MYRPGTAPRADEPAPPETFDDKSLPIGVRAELKGLPKDLADKVGAHIWAAGQLIDTDPELAYRHAEAARRRAGRLPVVREAAAETAYAAGEYAVALREFRAIRRMSGGDELLPVIADCERALGRHREALAVLAELDTQTRDINLRIECLLVEAGIRDDLGQRAEAKRLLSSAIDRRIGAPLAQARLRYALADLLEQEGDTIGAHDLFSQAAELDRGAELDISDRLALLDGVVLPDSLADYDDEDDEDSDDDESTDSDSDEDSDDDESEDDQDSDDDESEDDDSDLDDSDAGSEDDESEDDGADSDAGSEDAADDEDSDDDESADSDTADDETSEPPSDEDDDNVDENGGETPLMEDEDR</sequence>
<keyword evidence="3" id="KW-1185">Reference proteome</keyword>
<name>A0A7H0H958_9ACTN</name>
<reference evidence="2 3" key="1">
    <citation type="submission" date="2020-08" db="EMBL/GenBank/DDBJ databases">
        <title>Genome sequence of Tessaracoccus defluvii JCM 17540T.</title>
        <authorList>
            <person name="Hyun D.-W."/>
            <person name="Bae J.-W."/>
        </authorList>
    </citation>
    <scope>NUCLEOTIDE SEQUENCE [LARGE SCALE GENOMIC DNA]</scope>
    <source>
        <strain evidence="2 3">JCM 17540</strain>
    </source>
</reference>
<evidence type="ECO:0008006" key="4">
    <source>
        <dbReference type="Google" id="ProtNLM"/>
    </source>
</evidence>
<dbReference type="AlphaFoldDB" id="A0A7H0H958"/>
<accession>A0A7H0H958</accession>
<dbReference type="SUPFAM" id="SSF48452">
    <property type="entry name" value="TPR-like"/>
    <property type="match status" value="1"/>
</dbReference>
<evidence type="ECO:0000313" key="3">
    <source>
        <dbReference type="Proteomes" id="UP000516117"/>
    </source>
</evidence>
<evidence type="ECO:0000313" key="2">
    <source>
        <dbReference type="EMBL" id="QNP57074.1"/>
    </source>
</evidence>